<protein>
    <submittedName>
        <fullName evidence="1">Retrotransposable element Tf2</fullName>
    </submittedName>
</protein>
<dbReference type="AlphaFoldDB" id="A0A5B6W7P8"/>
<dbReference type="Proteomes" id="UP000325315">
    <property type="component" value="Unassembled WGS sequence"/>
</dbReference>
<dbReference type="OrthoDB" id="1280581at2759"/>
<gene>
    <name evidence="1" type="ORF">EPI10_011182</name>
</gene>
<sequence>MASLKQELFQHFHTSATGSHSGPLPIPERAWSSISMDFIEGLPYSRGKGHKTSRVGFYWLNGGTTPLSTKLSKSPLMRVEGKVEKAAYKLQLPQGSRIHPTFHAKEPIRILDRRTVKRDNATVTEVLMEWANSFLEDATWESFQQLKDAFPHIDS</sequence>
<comment type="caution">
    <text evidence="1">The sequence shown here is derived from an EMBL/GenBank/DDBJ whole genome shotgun (WGS) entry which is preliminary data.</text>
</comment>
<proteinExistence type="predicted"/>
<name>A0A5B6W7P8_9ROSI</name>
<dbReference type="InterPro" id="IPR016197">
    <property type="entry name" value="Chromo-like_dom_sf"/>
</dbReference>
<accession>A0A5B6W7P8</accession>
<keyword evidence="2" id="KW-1185">Reference proteome</keyword>
<organism evidence="1 2">
    <name type="scientific">Gossypium australe</name>
    <dbReference type="NCBI Taxonomy" id="47621"/>
    <lineage>
        <taxon>Eukaryota</taxon>
        <taxon>Viridiplantae</taxon>
        <taxon>Streptophyta</taxon>
        <taxon>Embryophyta</taxon>
        <taxon>Tracheophyta</taxon>
        <taxon>Spermatophyta</taxon>
        <taxon>Magnoliopsida</taxon>
        <taxon>eudicotyledons</taxon>
        <taxon>Gunneridae</taxon>
        <taxon>Pentapetalae</taxon>
        <taxon>rosids</taxon>
        <taxon>malvids</taxon>
        <taxon>Malvales</taxon>
        <taxon>Malvaceae</taxon>
        <taxon>Malvoideae</taxon>
        <taxon>Gossypium</taxon>
    </lineage>
</organism>
<reference evidence="2" key="1">
    <citation type="journal article" date="2019" name="Plant Biotechnol. J.">
        <title>Genome sequencing of the Australian wild diploid species Gossypium australe highlights disease resistance and delayed gland morphogenesis.</title>
        <authorList>
            <person name="Cai Y."/>
            <person name="Cai X."/>
            <person name="Wang Q."/>
            <person name="Wang P."/>
            <person name="Zhang Y."/>
            <person name="Cai C."/>
            <person name="Xu Y."/>
            <person name="Wang K."/>
            <person name="Zhou Z."/>
            <person name="Wang C."/>
            <person name="Geng S."/>
            <person name="Li B."/>
            <person name="Dong Q."/>
            <person name="Hou Y."/>
            <person name="Wang H."/>
            <person name="Ai P."/>
            <person name="Liu Z."/>
            <person name="Yi F."/>
            <person name="Sun M."/>
            <person name="An G."/>
            <person name="Cheng J."/>
            <person name="Zhang Y."/>
            <person name="Shi Q."/>
            <person name="Xie Y."/>
            <person name="Shi X."/>
            <person name="Chang Y."/>
            <person name="Huang F."/>
            <person name="Chen Y."/>
            <person name="Hong S."/>
            <person name="Mi L."/>
            <person name="Sun Q."/>
            <person name="Zhang L."/>
            <person name="Zhou B."/>
            <person name="Peng R."/>
            <person name="Zhang X."/>
            <person name="Liu F."/>
        </authorList>
    </citation>
    <scope>NUCLEOTIDE SEQUENCE [LARGE SCALE GENOMIC DNA]</scope>
    <source>
        <strain evidence="2">cv. PA1801</strain>
    </source>
</reference>
<evidence type="ECO:0000313" key="1">
    <source>
        <dbReference type="EMBL" id="KAA3477284.1"/>
    </source>
</evidence>
<dbReference type="SUPFAM" id="SSF54160">
    <property type="entry name" value="Chromo domain-like"/>
    <property type="match status" value="1"/>
</dbReference>
<evidence type="ECO:0000313" key="2">
    <source>
        <dbReference type="Proteomes" id="UP000325315"/>
    </source>
</evidence>
<dbReference type="EMBL" id="SMMG02000004">
    <property type="protein sequence ID" value="KAA3477284.1"/>
    <property type="molecule type" value="Genomic_DNA"/>
</dbReference>